<dbReference type="InterPro" id="IPR035919">
    <property type="entry name" value="EAL_sf"/>
</dbReference>
<dbReference type="SMART" id="SM00052">
    <property type="entry name" value="EAL"/>
    <property type="match status" value="1"/>
</dbReference>
<dbReference type="PROSITE" id="PS50883">
    <property type="entry name" value="EAL"/>
    <property type="match status" value="1"/>
</dbReference>
<dbReference type="PANTHER" id="PTHR33121:SF79">
    <property type="entry name" value="CYCLIC DI-GMP PHOSPHODIESTERASE PDED-RELATED"/>
    <property type="match status" value="1"/>
</dbReference>
<evidence type="ECO:0000313" key="4">
    <source>
        <dbReference type="EMBL" id="MBZ6076108.1"/>
    </source>
</evidence>
<evidence type="ECO:0000313" key="5">
    <source>
        <dbReference type="Proteomes" id="UP000704176"/>
    </source>
</evidence>
<accession>A0ABS7VKP3</accession>
<dbReference type="InterPro" id="IPR050706">
    <property type="entry name" value="Cyclic-di-GMP_PDE-like"/>
</dbReference>
<dbReference type="Proteomes" id="UP000704176">
    <property type="component" value="Unassembled WGS sequence"/>
</dbReference>
<name>A0ABS7VKP3_9HYPH</name>
<dbReference type="RefSeq" id="WP_224312417.1">
    <property type="nucleotide sequence ID" value="NZ_JAIRBM010000004.1"/>
</dbReference>
<proteinExistence type="predicted"/>
<feature type="region of interest" description="Disordered" evidence="1">
    <location>
        <begin position="138"/>
        <end position="182"/>
    </location>
</feature>
<dbReference type="SUPFAM" id="SSF141868">
    <property type="entry name" value="EAL domain-like"/>
    <property type="match status" value="1"/>
</dbReference>
<dbReference type="Gene3D" id="3.20.20.450">
    <property type="entry name" value="EAL domain"/>
    <property type="match status" value="1"/>
</dbReference>
<keyword evidence="5" id="KW-1185">Reference proteome</keyword>
<dbReference type="InterPro" id="IPR001633">
    <property type="entry name" value="EAL_dom"/>
</dbReference>
<dbReference type="EMBL" id="JAIRBM010000004">
    <property type="protein sequence ID" value="MBZ6076108.1"/>
    <property type="molecule type" value="Genomic_DNA"/>
</dbReference>
<evidence type="ECO:0000256" key="2">
    <source>
        <dbReference type="SAM" id="Phobius"/>
    </source>
</evidence>
<gene>
    <name evidence="4" type="ORF">K9B37_07365</name>
</gene>
<sequence>MVRMAVRPDLFKGRGAKWFAFGLAIAAAGIGILGAIAAESLLPLVILLNVGALIFSAVTSLKADESLRDARQASSDVATLAGRIARLERKAPDAAQSPVLRSTMAEVTGTVGLLGGVVRELARNVAAQKRDVADLKSSLLPEASGQPQALRVGPDRSRPEMGAQENTAAEPEPSLLPLPRQDIPGELSHAQRVLQAFEADGLELHLQPVVSLPQRKVRSYEALARLQLEDGTLIGPAEFLPVLERFGRAPDFDRRMLLRAVAVARHLVARGSEAVVSVNLSPRALAEADFLRSILQLMQAAPDVTGKIVIEIPQPCWRDFDAEQREVVFALCGRGIPLSLDGATDLHLDIRALAEQGVRFVKLSADLILASAGRNRDVDIRDVVSLLRRSGIRLVAERVEREDMVPLLADLGVPLAQGFVFSPPRAVRAEVLGAAARANASAARVSPLSHRAAG</sequence>
<evidence type="ECO:0000256" key="1">
    <source>
        <dbReference type="SAM" id="MobiDB-lite"/>
    </source>
</evidence>
<dbReference type="Pfam" id="PF00563">
    <property type="entry name" value="EAL"/>
    <property type="match status" value="1"/>
</dbReference>
<reference evidence="4 5" key="1">
    <citation type="submission" date="2021-09" db="EMBL/GenBank/DDBJ databases">
        <title>The complete genome sequence of a new microorganism.</title>
        <authorList>
            <person name="Zi Z."/>
        </authorList>
    </citation>
    <scope>NUCLEOTIDE SEQUENCE [LARGE SCALE GENOMIC DNA]</scope>
    <source>
        <strain evidence="4 5">WGZ8</strain>
    </source>
</reference>
<protein>
    <submittedName>
        <fullName evidence="4">EAL domain-containing protein</fullName>
    </submittedName>
</protein>
<keyword evidence="2" id="KW-0472">Membrane</keyword>
<comment type="caution">
    <text evidence="4">The sequence shown here is derived from an EMBL/GenBank/DDBJ whole genome shotgun (WGS) entry which is preliminary data.</text>
</comment>
<feature type="compositionally biased region" description="Low complexity" evidence="1">
    <location>
        <begin position="170"/>
        <end position="179"/>
    </location>
</feature>
<feature type="domain" description="EAL" evidence="3">
    <location>
        <begin position="186"/>
        <end position="438"/>
    </location>
</feature>
<evidence type="ECO:0000259" key="3">
    <source>
        <dbReference type="PROSITE" id="PS50883"/>
    </source>
</evidence>
<dbReference type="CDD" id="cd01948">
    <property type="entry name" value="EAL"/>
    <property type="match status" value="1"/>
</dbReference>
<keyword evidence="2" id="KW-1133">Transmembrane helix</keyword>
<organism evidence="4 5">
    <name type="scientific">Microvirga puerhi</name>
    <dbReference type="NCBI Taxonomy" id="2876078"/>
    <lineage>
        <taxon>Bacteria</taxon>
        <taxon>Pseudomonadati</taxon>
        <taxon>Pseudomonadota</taxon>
        <taxon>Alphaproteobacteria</taxon>
        <taxon>Hyphomicrobiales</taxon>
        <taxon>Methylobacteriaceae</taxon>
        <taxon>Microvirga</taxon>
    </lineage>
</organism>
<dbReference type="PANTHER" id="PTHR33121">
    <property type="entry name" value="CYCLIC DI-GMP PHOSPHODIESTERASE PDEF"/>
    <property type="match status" value="1"/>
</dbReference>
<keyword evidence="2" id="KW-0812">Transmembrane</keyword>
<feature type="transmembrane region" description="Helical" evidence="2">
    <location>
        <begin position="20"/>
        <end position="38"/>
    </location>
</feature>